<evidence type="ECO:0000313" key="2">
    <source>
        <dbReference type="Proteomes" id="UP000188947"/>
    </source>
</evidence>
<proteinExistence type="predicted"/>
<dbReference type="OrthoDB" id="9802881at2"/>
<protein>
    <submittedName>
        <fullName evidence="1">Capsular biosynthesis protein</fullName>
    </submittedName>
</protein>
<organism evidence="1 2">
    <name type="scientific">Elizabethkingia meningoseptica</name>
    <name type="common">Chryseobacterium meningosepticum</name>
    <dbReference type="NCBI Taxonomy" id="238"/>
    <lineage>
        <taxon>Bacteria</taxon>
        <taxon>Pseudomonadati</taxon>
        <taxon>Bacteroidota</taxon>
        <taxon>Flavobacteriia</taxon>
        <taxon>Flavobacteriales</taxon>
        <taxon>Weeksellaceae</taxon>
        <taxon>Elizabethkingia</taxon>
    </lineage>
</organism>
<comment type="caution">
    <text evidence="1">The sequence shown here is derived from an EMBL/GenBank/DDBJ whole genome shotgun (WGS) entry which is preliminary data.</text>
</comment>
<dbReference type="AlphaFoldDB" id="A0A1T3IKS1"/>
<dbReference type="RefSeq" id="WP_070904232.1">
    <property type="nucleotide sequence ID" value="NZ_CP016378.1"/>
</dbReference>
<gene>
    <name evidence="1" type="ORF">BMF97_15210</name>
</gene>
<name>A0A1T3IKS1_ELIME</name>
<dbReference type="EMBL" id="MPOG01000016">
    <property type="protein sequence ID" value="OOH93772.1"/>
    <property type="molecule type" value="Genomic_DNA"/>
</dbReference>
<dbReference type="InterPro" id="IPR008441">
    <property type="entry name" value="AfumC-like_glycosyl_Trfase"/>
</dbReference>
<evidence type="ECO:0000313" key="1">
    <source>
        <dbReference type="EMBL" id="OOH93772.1"/>
    </source>
</evidence>
<accession>A0A1T3IKS1</accession>
<dbReference type="STRING" id="238.BBD35_08530"/>
<keyword evidence="2" id="KW-1185">Reference proteome</keyword>
<dbReference type="Gene3D" id="3.90.550.20">
    <property type="match status" value="1"/>
</dbReference>
<dbReference type="GO" id="GO:0016757">
    <property type="term" value="F:glycosyltransferase activity"/>
    <property type="evidence" value="ECO:0007669"/>
    <property type="project" value="InterPro"/>
</dbReference>
<reference evidence="1 2" key="1">
    <citation type="submission" date="2016-11" db="EMBL/GenBank/DDBJ databases">
        <title>Genome sequence and comparative genomic analysis of clinical strain Elizabethkingia meningoseptica 61421 PRCM.</title>
        <authorList>
            <person name="Wang M."/>
            <person name="Hu S."/>
            <person name="Cao L."/>
            <person name="Jiang T."/>
            <person name="Zhou Y."/>
            <person name="Ming D."/>
        </authorList>
    </citation>
    <scope>NUCLEOTIDE SEQUENCE [LARGE SCALE GENOMIC DNA]</scope>
    <source>
        <strain evidence="1 2">61421 PRCM</strain>
    </source>
</reference>
<dbReference type="Pfam" id="PF05704">
    <property type="entry name" value="Caps_synth"/>
    <property type="match status" value="1"/>
</dbReference>
<sequence>MKKISQIPFVKKLWAFLREKKILKKHQQVADFWNPIIKDYEKGKIEKYSFKAKKELPDNKIIWQYWGQGFDADKLPEVVKICLESVNKYRNDYIIVRLSDDNVSDYLDLPDFVLNKKENGSAFNRTFFSDLLRIALLKTYGGVWLDATVLLTGNLREYFTEQDYFVYQRDSNEHHKSHWESSYAYYWGWNPDFKVRMLNSIFFSKKESVMISTLLDLMLYYWKTQNEIIDYFFFQILYDQLINGMLINEKCPVISDTIPHIIQTKLNGECNYITYEEAIKQSNIHKLTYKNIDIEMFKKIMKEKMHIDAN</sequence>
<dbReference type="SUPFAM" id="SSF53448">
    <property type="entry name" value="Nucleotide-diphospho-sugar transferases"/>
    <property type="match status" value="1"/>
</dbReference>
<dbReference type="InterPro" id="IPR029044">
    <property type="entry name" value="Nucleotide-diphossugar_trans"/>
</dbReference>
<dbReference type="Proteomes" id="UP000188947">
    <property type="component" value="Unassembled WGS sequence"/>
</dbReference>